<dbReference type="EMBL" id="AP022314">
    <property type="protein sequence ID" value="BBU23609.1"/>
    <property type="molecule type" value="Genomic_DNA"/>
</dbReference>
<feature type="transmembrane region" description="Helical" evidence="8">
    <location>
        <begin position="251"/>
        <end position="272"/>
    </location>
</feature>
<keyword evidence="6 8" id="KW-0472">Membrane</keyword>
<sequence length="311" mass="32242">MSRGGDVSIKSRESAAQIPNSGEIALTLARVTSQSNDSNWRRPDDSAAPTQVRPASASLVDPEDDLPSANYAGDFETTTIPHYGSGTGDVRRVGSGFGLTGQQPLPYLEPQSGGRHAASGPDEIDTGEDDERIRAAGRRGTQNLGLLLLRVGLGAVLVAHGLQKLFGWWGGEGPTGFKNSLSDAGYQHAEVLTYVAAGGEIVAGVLLVLGLFTPVAAAGALAYLLNGLLADMSAQSNPGSFRFFLPGGHEYELTLIVVAAAVILIGPGRYGFDAGRGWARRPFVGSFAALLLGIGAGAAVWVLLNGANPLH</sequence>
<evidence type="ECO:0000313" key="9">
    <source>
        <dbReference type="EMBL" id="BBU23609.1"/>
    </source>
</evidence>
<evidence type="ECO:0000256" key="6">
    <source>
        <dbReference type="ARBA" id="ARBA00023136"/>
    </source>
</evidence>
<keyword evidence="5 8" id="KW-1133">Transmembrane helix</keyword>
<feature type="region of interest" description="Disordered" evidence="7">
    <location>
        <begin position="1"/>
        <end position="128"/>
    </location>
</feature>
<dbReference type="InterPro" id="IPR051907">
    <property type="entry name" value="DoxX-like_oxidoreductase"/>
</dbReference>
<dbReference type="InterPro" id="IPR032808">
    <property type="entry name" value="DoxX"/>
</dbReference>
<reference evidence="9 10" key="1">
    <citation type="submission" date="2019-12" db="EMBL/GenBank/DDBJ databases">
        <title>Complete genome sequence of Mycolicibacterium xenopi str. JCM15661T.</title>
        <authorList>
            <person name="Yoshida M."/>
            <person name="Fukano H."/>
            <person name="Asakura T."/>
            <person name="Hoshino Y."/>
        </authorList>
    </citation>
    <scope>NUCLEOTIDE SEQUENCE [LARGE SCALE GENOMIC DNA]</scope>
    <source>
        <strain evidence="9 10">JCM 15661T</strain>
    </source>
</reference>
<evidence type="ECO:0000256" key="8">
    <source>
        <dbReference type="SAM" id="Phobius"/>
    </source>
</evidence>
<dbReference type="Pfam" id="PF07681">
    <property type="entry name" value="DoxX"/>
    <property type="match status" value="1"/>
</dbReference>
<dbReference type="AlphaFoldDB" id="A0AAD1H4Y2"/>
<feature type="transmembrane region" description="Helical" evidence="8">
    <location>
        <begin position="284"/>
        <end position="304"/>
    </location>
</feature>
<dbReference type="GO" id="GO:0005886">
    <property type="term" value="C:plasma membrane"/>
    <property type="evidence" value="ECO:0007669"/>
    <property type="project" value="UniProtKB-SubCell"/>
</dbReference>
<evidence type="ECO:0000256" key="3">
    <source>
        <dbReference type="ARBA" id="ARBA00022475"/>
    </source>
</evidence>
<dbReference type="PANTHER" id="PTHR33452:SF1">
    <property type="entry name" value="INNER MEMBRANE PROTEIN YPHA-RELATED"/>
    <property type="match status" value="1"/>
</dbReference>
<comment type="subcellular location">
    <subcellularLocation>
        <location evidence="1">Cell membrane</location>
        <topology evidence="1">Multi-pass membrane protein</topology>
    </subcellularLocation>
</comment>
<protein>
    <recommendedName>
        <fullName evidence="11">DoxX family protein</fullName>
    </recommendedName>
</protein>
<evidence type="ECO:0000313" key="10">
    <source>
        <dbReference type="Proteomes" id="UP000464624"/>
    </source>
</evidence>
<evidence type="ECO:0000256" key="2">
    <source>
        <dbReference type="ARBA" id="ARBA00006679"/>
    </source>
</evidence>
<evidence type="ECO:0000256" key="7">
    <source>
        <dbReference type="SAM" id="MobiDB-lite"/>
    </source>
</evidence>
<accession>A0AAD1H4Y2</accession>
<proteinExistence type="inferred from homology"/>
<evidence type="ECO:0008006" key="11">
    <source>
        <dbReference type="Google" id="ProtNLM"/>
    </source>
</evidence>
<name>A0AAD1H4Y2_MYCXE</name>
<evidence type="ECO:0000256" key="1">
    <source>
        <dbReference type="ARBA" id="ARBA00004651"/>
    </source>
</evidence>
<keyword evidence="3" id="KW-1003">Cell membrane</keyword>
<dbReference type="Proteomes" id="UP000464624">
    <property type="component" value="Chromosome"/>
</dbReference>
<feature type="transmembrane region" description="Helical" evidence="8">
    <location>
        <begin position="201"/>
        <end position="230"/>
    </location>
</feature>
<organism evidence="9 10">
    <name type="scientific">Mycobacterium xenopi</name>
    <dbReference type="NCBI Taxonomy" id="1789"/>
    <lineage>
        <taxon>Bacteria</taxon>
        <taxon>Bacillati</taxon>
        <taxon>Actinomycetota</taxon>
        <taxon>Actinomycetes</taxon>
        <taxon>Mycobacteriales</taxon>
        <taxon>Mycobacteriaceae</taxon>
        <taxon>Mycobacterium</taxon>
    </lineage>
</organism>
<keyword evidence="4 8" id="KW-0812">Transmembrane</keyword>
<comment type="similarity">
    <text evidence="2">Belongs to the DoxX family.</text>
</comment>
<dbReference type="PANTHER" id="PTHR33452">
    <property type="entry name" value="OXIDOREDUCTASE CATD-RELATED"/>
    <property type="match status" value="1"/>
</dbReference>
<evidence type="ECO:0000256" key="5">
    <source>
        <dbReference type="ARBA" id="ARBA00022989"/>
    </source>
</evidence>
<gene>
    <name evidence="9" type="ORF">MYXE_33990</name>
</gene>
<evidence type="ECO:0000256" key="4">
    <source>
        <dbReference type="ARBA" id="ARBA00022692"/>
    </source>
</evidence>
<dbReference type="KEGG" id="mxe:MYXE_33990"/>